<evidence type="ECO:0000256" key="5">
    <source>
        <dbReference type="ARBA" id="ARBA00022530"/>
    </source>
</evidence>
<keyword evidence="3 10" id="KW-0217">Developmental protein</keyword>
<protein>
    <recommendedName>
        <fullName evidence="10">Protein Wnt</fullName>
    </recommendedName>
</protein>
<dbReference type="CDD" id="cd13113">
    <property type="entry name" value="Wnt"/>
    <property type="match status" value="1"/>
</dbReference>
<dbReference type="GO" id="GO:0005109">
    <property type="term" value="F:frizzled binding"/>
    <property type="evidence" value="ECO:0007669"/>
    <property type="project" value="TreeGrafter"/>
</dbReference>
<keyword evidence="12" id="KW-1185">Reference proteome</keyword>
<dbReference type="Gene3D" id="3.30.2460.20">
    <property type="match status" value="1"/>
</dbReference>
<comment type="similarity">
    <text evidence="2 10">Belongs to the Wnt family.</text>
</comment>
<comment type="caution">
    <text evidence="11">The sequence shown here is derived from an EMBL/GenBank/DDBJ whole genome shotgun (WGS) entry which is preliminary data.</text>
</comment>
<dbReference type="GO" id="GO:0005125">
    <property type="term" value="F:cytokine activity"/>
    <property type="evidence" value="ECO:0007669"/>
    <property type="project" value="TreeGrafter"/>
</dbReference>
<keyword evidence="7" id="KW-1015">Disulfide bond</keyword>
<dbReference type="FunFam" id="3.30.2460.20:FF:000001">
    <property type="entry name" value="Wnt homolog"/>
    <property type="match status" value="1"/>
</dbReference>
<dbReference type="GO" id="GO:0005615">
    <property type="term" value="C:extracellular space"/>
    <property type="evidence" value="ECO:0007669"/>
    <property type="project" value="TreeGrafter"/>
</dbReference>
<evidence type="ECO:0000313" key="12">
    <source>
        <dbReference type="Proteomes" id="UP000663828"/>
    </source>
</evidence>
<keyword evidence="5" id="KW-0272">Extracellular matrix</keyword>
<dbReference type="InterPro" id="IPR005817">
    <property type="entry name" value="Wnt"/>
</dbReference>
<evidence type="ECO:0000313" key="11">
    <source>
        <dbReference type="EMBL" id="CAF0960972.1"/>
    </source>
</evidence>
<dbReference type="GO" id="GO:0060070">
    <property type="term" value="P:canonical Wnt signaling pathway"/>
    <property type="evidence" value="ECO:0007669"/>
    <property type="project" value="TreeGrafter"/>
</dbReference>
<name>A0A814DS55_ADIRI</name>
<reference evidence="11" key="1">
    <citation type="submission" date="2021-02" db="EMBL/GenBank/DDBJ databases">
        <authorList>
            <person name="Nowell W R."/>
        </authorList>
    </citation>
    <scope>NUCLEOTIDE SEQUENCE</scope>
</reference>
<keyword evidence="6 10" id="KW-0879">Wnt signaling pathway</keyword>
<accession>A0A814DS55</accession>
<dbReference type="PANTHER" id="PTHR12027:SF101">
    <property type="entry name" value="PROTEIN WNT-4"/>
    <property type="match status" value="1"/>
</dbReference>
<gene>
    <name evidence="11" type="ORF">XAT740_LOCUS11177</name>
</gene>
<evidence type="ECO:0000256" key="2">
    <source>
        <dbReference type="ARBA" id="ARBA00005683"/>
    </source>
</evidence>
<dbReference type="PRINTS" id="PR01349">
    <property type="entry name" value="WNTPROTEIN"/>
</dbReference>
<keyword evidence="8" id="KW-0325">Glycoprotein</keyword>
<dbReference type="GO" id="GO:0045165">
    <property type="term" value="P:cell fate commitment"/>
    <property type="evidence" value="ECO:0007669"/>
    <property type="project" value="TreeGrafter"/>
</dbReference>
<dbReference type="EMBL" id="CAJNOR010000608">
    <property type="protein sequence ID" value="CAF0960972.1"/>
    <property type="molecule type" value="Genomic_DNA"/>
</dbReference>
<organism evidence="11 12">
    <name type="scientific">Adineta ricciae</name>
    <name type="common">Rotifer</name>
    <dbReference type="NCBI Taxonomy" id="249248"/>
    <lineage>
        <taxon>Eukaryota</taxon>
        <taxon>Metazoa</taxon>
        <taxon>Spiralia</taxon>
        <taxon>Gnathifera</taxon>
        <taxon>Rotifera</taxon>
        <taxon>Eurotatoria</taxon>
        <taxon>Bdelloidea</taxon>
        <taxon>Adinetida</taxon>
        <taxon>Adinetidae</taxon>
        <taxon>Adineta</taxon>
    </lineage>
</organism>
<dbReference type="PANTHER" id="PTHR12027">
    <property type="entry name" value="WNT RELATED"/>
    <property type="match status" value="1"/>
</dbReference>
<dbReference type="InterPro" id="IPR043158">
    <property type="entry name" value="Wnt_C"/>
</dbReference>
<keyword evidence="9" id="KW-0449">Lipoprotein</keyword>
<evidence type="ECO:0000256" key="9">
    <source>
        <dbReference type="ARBA" id="ARBA00023288"/>
    </source>
</evidence>
<evidence type="ECO:0000256" key="4">
    <source>
        <dbReference type="ARBA" id="ARBA00022525"/>
    </source>
</evidence>
<evidence type="ECO:0000256" key="6">
    <source>
        <dbReference type="ARBA" id="ARBA00022687"/>
    </source>
</evidence>
<dbReference type="Pfam" id="PF00110">
    <property type="entry name" value="wnt"/>
    <property type="match status" value="1"/>
</dbReference>
<comment type="subcellular location">
    <subcellularLocation>
        <location evidence="1 10">Secreted</location>
        <location evidence="1 10">Extracellular space</location>
        <location evidence="1 10">Extracellular matrix</location>
    </subcellularLocation>
</comment>
<comment type="function">
    <text evidence="10">Ligand for members of the frizzled family of seven transmembrane receptors.</text>
</comment>
<dbReference type="GO" id="GO:0030182">
    <property type="term" value="P:neuron differentiation"/>
    <property type="evidence" value="ECO:0007669"/>
    <property type="project" value="TreeGrafter"/>
</dbReference>
<evidence type="ECO:0000256" key="10">
    <source>
        <dbReference type="RuleBase" id="RU003500"/>
    </source>
</evidence>
<proteinExistence type="inferred from homology"/>
<keyword evidence="4" id="KW-0964">Secreted</keyword>
<sequence length="367" mass="41980">MFIDHKNFKLGQICHKNLQGQTNRCEHLLLSFSSIIQVSDISFATQGLCHLKYGLSYRQIRFCQRNEAIMPFIRFGANLALEECKNQFKNRHWNCTLFHDQKLIGNILDSGTKESAYIHALTSAGIAYTITKACSTGRLSSCGCDMSMKEKTTNGSVRWAGCSDNVLFGSELGRKFVNLRERVTKNRTSLLNVHNNQVGIRMILESVDRQCKCHGVSGSCEFKTCWRSLRSFTQIAKQLKEAYDQSIEVRLQRNLFDKKLRFVPRNLPYHISKQPVSIMTTYKNDLIFYSSSPNYCERNLELGSLGTIGRVCNRSSRAIDGCDLLCCNRGYQSQIVTVRDQCNCRFQWCCYVQCQSCVTTEEISRCL</sequence>
<evidence type="ECO:0000256" key="3">
    <source>
        <dbReference type="ARBA" id="ARBA00022473"/>
    </source>
</evidence>
<dbReference type="Proteomes" id="UP000663828">
    <property type="component" value="Unassembled WGS sequence"/>
</dbReference>
<dbReference type="AlphaFoldDB" id="A0A814DS55"/>
<evidence type="ECO:0000256" key="8">
    <source>
        <dbReference type="ARBA" id="ARBA00023180"/>
    </source>
</evidence>
<dbReference type="PROSITE" id="PS00246">
    <property type="entry name" value="WNT1"/>
    <property type="match status" value="1"/>
</dbReference>
<evidence type="ECO:0000256" key="7">
    <source>
        <dbReference type="ARBA" id="ARBA00023157"/>
    </source>
</evidence>
<dbReference type="SMART" id="SM00097">
    <property type="entry name" value="WNT1"/>
    <property type="match status" value="1"/>
</dbReference>
<evidence type="ECO:0000256" key="1">
    <source>
        <dbReference type="ARBA" id="ARBA00004498"/>
    </source>
</evidence>
<dbReference type="InterPro" id="IPR018161">
    <property type="entry name" value="Wnt_CS"/>
</dbReference>